<dbReference type="RefSeq" id="WP_170215280.1">
    <property type="nucleotide sequence ID" value="NZ_JBHMDG010000005.1"/>
</dbReference>
<name>A0ABV5K6T8_9ACTN</name>
<dbReference type="PANTHER" id="PTHR39217:SF1">
    <property type="entry name" value="GLUTATHIONE SYNTHETASE"/>
    <property type="match status" value="1"/>
</dbReference>
<reference evidence="3 4" key="1">
    <citation type="submission" date="2024-09" db="EMBL/GenBank/DDBJ databases">
        <authorList>
            <person name="Sun Q."/>
            <person name="Mori K."/>
        </authorList>
    </citation>
    <scope>NUCLEOTIDE SEQUENCE [LARGE SCALE GENOMIC DNA]</scope>
    <source>
        <strain evidence="3 4">JCM 9626</strain>
    </source>
</reference>
<dbReference type="InterPro" id="IPR053191">
    <property type="entry name" value="DcsG_Biosynth_Enzyme"/>
</dbReference>
<dbReference type="Proteomes" id="UP001589750">
    <property type="component" value="Unassembled WGS sequence"/>
</dbReference>
<dbReference type="InterPro" id="IPR011761">
    <property type="entry name" value="ATP-grasp"/>
</dbReference>
<gene>
    <name evidence="3" type="ORF">ACFFRI_05185</name>
</gene>
<dbReference type="PANTHER" id="PTHR39217">
    <property type="match status" value="1"/>
</dbReference>
<organism evidence="3 4">
    <name type="scientific">Nocardioides plantarum</name>
    <dbReference type="NCBI Taxonomy" id="29299"/>
    <lineage>
        <taxon>Bacteria</taxon>
        <taxon>Bacillati</taxon>
        <taxon>Actinomycetota</taxon>
        <taxon>Actinomycetes</taxon>
        <taxon>Propionibacteriales</taxon>
        <taxon>Nocardioidaceae</taxon>
        <taxon>Nocardioides</taxon>
    </lineage>
</organism>
<dbReference type="Gene3D" id="3.30.470.20">
    <property type="entry name" value="ATP-grasp fold, B domain"/>
    <property type="match status" value="1"/>
</dbReference>
<evidence type="ECO:0000259" key="2">
    <source>
        <dbReference type="PROSITE" id="PS50975"/>
    </source>
</evidence>
<keyword evidence="1" id="KW-0547">Nucleotide-binding</keyword>
<dbReference type="SUPFAM" id="SSF56059">
    <property type="entry name" value="Glutathione synthetase ATP-binding domain-like"/>
    <property type="match status" value="1"/>
</dbReference>
<protein>
    <submittedName>
        <fullName evidence="3">RimK family alpha-L-glutamate ligase</fullName>
    </submittedName>
</protein>
<dbReference type="Gene3D" id="3.30.1490.20">
    <property type="entry name" value="ATP-grasp fold, A domain"/>
    <property type="match status" value="1"/>
</dbReference>
<dbReference type="EMBL" id="JBHMDG010000005">
    <property type="protein sequence ID" value="MFB9312430.1"/>
    <property type="molecule type" value="Genomic_DNA"/>
</dbReference>
<proteinExistence type="predicted"/>
<dbReference type="InterPro" id="IPR013815">
    <property type="entry name" value="ATP_grasp_subdomain_1"/>
</dbReference>
<comment type="caution">
    <text evidence="3">The sequence shown here is derived from an EMBL/GenBank/DDBJ whole genome shotgun (WGS) entry which is preliminary data.</text>
</comment>
<accession>A0ABV5K6T8</accession>
<keyword evidence="3" id="KW-0436">Ligase</keyword>
<dbReference type="PROSITE" id="PS50975">
    <property type="entry name" value="ATP_GRASP"/>
    <property type="match status" value="1"/>
</dbReference>
<evidence type="ECO:0000256" key="1">
    <source>
        <dbReference type="PROSITE-ProRule" id="PRU00409"/>
    </source>
</evidence>
<dbReference type="GO" id="GO:0016874">
    <property type="term" value="F:ligase activity"/>
    <property type="evidence" value="ECO:0007669"/>
    <property type="project" value="UniProtKB-KW"/>
</dbReference>
<evidence type="ECO:0000313" key="3">
    <source>
        <dbReference type="EMBL" id="MFB9312430.1"/>
    </source>
</evidence>
<keyword evidence="1" id="KW-0067">ATP-binding</keyword>
<sequence length="279" mass="30089">MTDVLLVTSSSYPDGEVGHELLVGALAARGLTSRWVVWDDPFVGWSDAELVCVRSTWDYHARLPDFLGWAGSVGPRLLHGVEAFRWNTDKRYLDDLARLGGVPTVPTVVADDPVDLRAAISRFGTSVVKPRVGAGGRGIVIVHDAETWLPVDAGPWIVQPLLESVHHEGEVSVFVMAGHPVSQVNKIASPHDIRVHEEYGGTSVAAVLTHEAAMLAVDAVAATTEILGCEILYARVDMLRSDGRLLVSEVEITEPGLYLDLVSDNAESFADAVAVRLGR</sequence>
<keyword evidence="4" id="KW-1185">Reference proteome</keyword>
<dbReference type="Pfam" id="PF02955">
    <property type="entry name" value="GSH-S_ATP"/>
    <property type="match status" value="1"/>
</dbReference>
<dbReference type="InterPro" id="IPR004218">
    <property type="entry name" value="GSHS_ATP-bd"/>
</dbReference>
<evidence type="ECO:0000313" key="4">
    <source>
        <dbReference type="Proteomes" id="UP001589750"/>
    </source>
</evidence>
<feature type="domain" description="ATP-grasp" evidence="2">
    <location>
        <begin position="94"/>
        <end position="270"/>
    </location>
</feature>